<dbReference type="Proteomes" id="UP000294933">
    <property type="component" value="Unassembled WGS sequence"/>
</dbReference>
<gene>
    <name evidence="3" type="ORF">BD410DRAFT_782937</name>
</gene>
<feature type="region of interest" description="Disordered" evidence="1">
    <location>
        <begin position="1"/>
        <end position="25"/>
    </location>
</feature>
<feature type="compositionally biased region" description="Pro residues" evidence="1">
    <location>
        <begin position="411"/>
        <end position="423"/>
    </location>
</feature>
<evidence type="ECO:0000313" key="4">
    <source>
        <dbReference type="Proteomes" id="UP000294933"/>
    </source>
</evidence>
<dbReference type="InterPro" id="IPR050704">
    <property type="entry name" value="Peptidase_C85-like"/>
</dbReference>
<feature type="compositionally biased region" description="Acidic residues" evidence="1">
    <location>
        <begin position="380"/>
        <end position="390"/>
    </location>
</feature>
<feature type="compositionally biased region" description="Acidic residues" evidence="1">
    <location>
        <begin position="197"/>
        <end position="208"/>
    </location>
</feature>
<feature type="region of interest" description="Disordered" evidence="1">
    <location>
        <begin position="242"/>
        <end position="423"/>
    </location>
</feature>
<feature type="compositionally biased region" description="Pro residues" evidence="1">
    <location>
        <begin position="286"/>
        <end position="299"/>
    </location>
</feature>
<evidence type="ECO:0000313" key="3">
    <source>
        <dbReference type="EMBL" id="TDL26853.1"/>
    </source>
</evidence>
<feature type="compositionally biased region" description="Low complexity" evidence="1">
    <location>
        <begin position="352"/>
        <end position="364"/>
    </location>
</feature>
<protein>
    <submittedName>
        <fullName evidence="3">Cysteine proteinase</fullName>
    </submittedName>
</protein>
<dbReference type="InterPro" id="IPR003323">
    <property type="entry name" value="OTU_dom"/>
</dbReference>
<dbReference type="Gene3D" id="3.90.70.80">
    <property type="match status" value="1"/>
</dbReference>
<dbReference type="OrthoDB" id="415023at2759"/>
<dbReference type="PANTHER" id="PTHR12419">
    <property type="entry name" value="OTU DOMAIN CONTAINING PROTEIN"/>
    <property type="match status" value="1"/>
</dbReference>
<dbReference type="GO" id="GO:0016579">
    <property type="term" value="P:protein deubiquitination"/>
    <property type="evidence" value="ECO:0007669"/>
    <property type="project" value="TreeGrafter"/>
</dbReference>
<feature type="compositionally biased region" description="Basic and acidic residues" evidence="1">
    <location>
        <begin position="341"/>
        <end position="351"/>
    </location>
</feature>
<sequence length="505" mass="54675">MAKRHHRNAAPPRQTRTRTRQNKGALVSDPAVNTQLLNEQLRSLGLYAAPTLGDGNCLFRALSDQYYGTASQHLKLREEICDWMASYKERYEPFVLDERGFDVHLTCMRQPGTYGGHLELVAFANLKRRNIKVIQPGLVYIIEWSAGGDPPPMSPIAGSMHESDVGNSSISERDRRRLRREKKRDQKEKVPKVSQVSDDDDDEGEDPSAEGAVYVAYHDWEHFSSVRNLTGPHVGLPCVVEKRTPSSPASPKIKIQPPPRVSLRTSPRRASIAKSGTVGGLTPRPTQIPLPPSRSPSPAPSSSGASASGSSQPPSSAASSVGRSLAPHRDRRSGLPNLVLRIDRSPKRTFDESSAASGSNSEMSQGNAKRTRSSRRLAEMDVDVDGDVDGDTPSLSAESDSASSSSVSSPAPTPPPPAMVVVPPTPVEKRLTRRQRKALGLPKPRAALGPKASVGKIVIPGGRYKKGVKGAAVKVDDEEEDGVVAEWKSNGTGRLDVRGFRELKI</sequence>
<dbReference type="Pfam" id="PF02338">
    <property type="entry name" value="OTU"/>
    <property type="match status" value="1"/>
</dbReference>
<dbReference type="PANTHER" id="PTHR12419:SF7">
    <property type="entry name" value="OTU DOMAIN-CONTAINING PROTEIN 3"/>
    <property type="match status" value="1"/>
</dbReference>
<dbReference type="STRING" id="50990.A0A4Y7QGP2"/>
<evidence type="ECO:0000259" key="2">
    <source>
        <dbReference type="PROSITE" id="PS50802"/>
    </source>
</evidence>
<accession>A0A4Y7QGP2</accession>
<dbReference type="PROSITE" id="PS50802">
    <property type="entry name" value="OTU"/>
    <property type="match status" value="1"/>
</dbReference>
<dbReference type="SUPFAM" id="SSF54001">
    <property type="entry name" value="Cysteine proteinases"/>
    <property type="match status" value="1"/>
</dbReference>
<dbReference type="EMBL" id="ML170160">
    <property type="protein sequence ID" value="TDL26853.1"/>
    <property type="molecule type" value="Genomic_DNA"/>
</dbReference>
<name>A0A4Y7QGP2_9AGAM</name>
<dbReference type="AlphaFoldDB" id="A0A4Y7QGP2"/>
<dbReference type="GO" id="GO:0004843">
    <property type="term" value="F:cysteine-type deubiquitinase activity"/>
    <property type="evidence" value="ECO:0007669"/>
    <property type="project" value="TreeGrafter"/>
</dbReference>
<feature type="domain" description="OTU" evidence="2">
    <location>
        <begin position="46"/>
        <end position="229"/>
    </location>
</feature>
<dbReference type="InterPro" id="IPR038765">
    <property type="entry name" value="Papain-like_cys_pep_sf"/>
</dbReference>
<feature type="region of interest" description="Disordered" evidence="1">
    <location>
        <begin position="152"/>
        <end position="208"/>
    </location>
</feature>
<feature type="compositionally biased region" description="Low complexity" evidence="1">
    <location>
        <begin position="391"/>
        <end position="410"/>
    </location>
</feature>
<dbReference type="VEuPathDB" id="FungiDB:BD410DRAFT_782937"/>
<proteinExistence type="predicted"/>
<evidence type="ECO:0000256" key="1">
    <source>
        <dbReference type="SAM" id="MobiDB-lite"/>
    </source>
</evidence>
<keyword evidence="4" id="KW-1185">Reference proteome</keyword>
<reference evidence="3 4" key="1">
    <citation type="submission" date="2018-06" db="EMBL/GenBank/DDBJ databases">
        <title>A transcriptomic atlas of mushroom development highlights an independent origin of complex multicellularity.</title>
        <authorList>
            <consortium name="DOE Joint Genome Institute"/>
            <person name="Krizsan K."/>
            <person name="Almasi E."/>
            <person name="Merenyi Z."/>
            <person name="Sahu N."/>
            <person name="Viragh M."/>
            <person name="Koszo T."/>
            <person name="Mondo S."/>
            <person name="Kiss B."/>
            <person name="Balint B."/>
            <person name="Kues U."/>
            <person name="Barry K."/>
            <person name="Hegedus J.C."/>
            <person name="Henrissat B."/>
            <person name="Johnson J."/>
            <person name="Lipzen A."/>
            <person name="Ohm R."/>
            <person name="Nagy I."/>
            <person name="Pangilinan J."/>
            <person name="Yan J."/>
            <person name="Xiong Y."/>
            <person name="Grigoriev I.V."/>
            <person name="Hibbett D.S."/>
            <person name="Nagy L.G."/>
        </authorList>
    </citation>
    <scope>NUCLEOTIDE SEQUENCE [LARGE SCALE GENOMIC DNA]</scope>
    <source>
        <strain evidence="3 4">SZMC22713</strain>
    </source>
</reference>
<organism evidence="3 4">
    <name type="scientific">Rickenella mellea</name>
    <dbReference type="NCBI Taxonomy" id="50990"/>
    <lineage>
        <taxon>Eukaryota</taxon>
        <taxon>Fungi</taxon>
        <taxon>Dikarya</taxon>
        <taxon>Basidiomycota</taxon>
        <taxon>Agaricomycotina</taxon>
        <taxon>Agaricomycetes</taxon>
        <taxon>Hymenochaetales</taxon>
        <taxon>Rickenellaceae</taxon>
        <taxon>Rickenella</taxon>
    </lineage>
</organism>
<dbReference type="CDD" id="cd22756">
    <property type="entry name" value="OTU_OTUD3-like"/>
    <property type="match status" value="1"/>
</dbReference>
<feature type="compositionally biased region" description="Low complexity" evidence="1">
    <location>
        <begin position="300"/>
        <end position="320"/>
    </location>
</feature>